<dbReference type="Pfam" id="PF00328">
    <property type="entry name" value="His_Phos_2"/>
    <property type="match status" value="1"/>
</dbReference>
<feature type="active site" description="Proton donor" evidence="5">
    <location>
        <position position="335"/>
    </location>
</feature>
<gene>
    <name evidence="7" type="ORF">ASPZODRAFT_128896</name>
</gene>
<evidence type="ECO:0000313" key="8">
    <source>
        <dbReference type="Proteomes" id="UP000184188"/>
    </source>
</evidence>
<dbReference type="SUPFAM" id="SSF53254">
    <property type="entry name" value="Phosphoglycerate mutase-like"/>
    <property type="match status" value="1"/>
</dbReference>
<evidence type="ECO:0000256" key="3">
    <source>
        <dbReference type="ARBA" id="ARBA00022801"/>
    </source>
</evidence>
<dbReference type="Gene3D" id="3.40.50.1240">
    <property type="entry name" value="Phosphoglycerate mutase-like"/>
    <property type="match status" value="3"/>
</dbReference>
<keyword evidence="8" id="KW-1185">Reference proteome</keyword>
<dbReference type="GeneID" id="34608611"/>
<dbReference type="InterPro" id="IPR016274">
    <property type="entry name" value="Histidine_acid_Pase_euk"/>
</dbReference>
<dbReference type="CDD" id="cd07061">
    <property type="entry name" value="HP_HAP_like"/>
    <property type="match status" value="1"/>
</dbReference>
<dbReference type="Proteomes" id="UP000184188">
    <property type="component" value="Unassembled WGS sequence"/>
</dbReference>
<evidence type="ECO:0000256" key="1">
    <source>
        <dbReference type="ARBA" id="ARBA00005375"/>
    </source>
</evidence>
<comment type="similarity">
    <text evidence="1">Belongs to the histidine acid phosphatase family.</text>
</comment>
<evidence type="ECO:0000256" key="2">
    <source>
        <dbReference type="ARBA" id="ARBA00012632"/>
    </source>
</evidence>
<accession>A0A1L9SST2</accession>
<evidence type="ECO:0000313" key="7">
    <source>
        <dbReference type="EMBL" id="OJJ50272.1"/>
    </source>
</evidence>
<feature type="disulfide bond" evidence="6">
    <location>
        <begin position="410"/>
        <end position="418"/>
    </location>
</feature>
<dbReference type="RefSeq" id="XP_022584782.1">
    <property type="nucleotide sequence ID" value="XM_022722146.1"/>
</dbReference>
<dbReference type="PROSITE" id="PS00778">
    <property type="entry name" value="HIS_ACID_PHOSPHAT_2"/>
    <property type="match status" value="1"/>
</dbReference>
<proteinExistence type="inferred from homology"/>
<dbReference type="InterPro" id="IPR029033">
    <property type="entry name" value="His_PPase_superfam"/>
</dbReference>
<evidence type="ECO:0000256" key="4">
    <source>
        <dbReference type="ARBA" id="ARBA00023180"/>
    </source>
</evidence>
<sequence length="476" mass="51960">MVRVSSLAGSLGLATTAAASLTYNIGLKEFSQEFRDGFSILKHYGGDGPYSQRESFGISRDPPASCQVDQVIMIKRHGERYPSAGTGADIEEVLEKLYASGITEWKDDLTFFNDWSYYVPNTCYYEAETFTGPYAGLADGLSHGMDYGQRYGHLLTGYNGSVVPIFSSGYERVINTARKFGEGFFGYNYTSGAALNIISEDASQGADSLTPSCDYDDDTSVCDSLTYYMPQFDVAAARFNEQNPGLNVTWDDIFVLMTMAAFELNARPSSPWINAFTADEWVAFGYANDVYYYYCAGPGDKNMLAVGAVYLNASLTLMNQGPKEAGSIYLNFAHDTNITPIIAALGIVTPTEDLPLDTIAFGNPWAIGNIMPMGGHLTIERLSCNATAVTDEGSYVRLVINEAVVPYHSCQSGPGYSCPLANFTELVSASLPDYISSCNVSSSYPQYLDFWWNYNTTTDLNYMTGPLGCQVGATMV</sequence>
<reference evidence="8" key="1">
    <citation type="journal article" date="2017" name="Genome Biol.">
        <title>Comparative genomics reveals high biological diversity and specific adaptations in the industrially and medically important fungal genus Aspergillus.</title>
        <authorList>
            <person name="de Vries R.P."/>
            <person name="Riley R."/>
            <person name="Wiebenga A."/>
            <person name="Aguilar-Osorio G."/>
            <person name="Amillis S."/>
            <person name="Uchima C.A."/>
            <person name="Anderluh G."/>
            <person name="Asadollahi M."/>
            <person name="Askin M."/>
            <person name="Barry K."/>
            <person name="Battaglia E."/>
            <person name="Bayram O."/>
            <person name="Benocci T."/>
            <person name="Braus-Stromeyer S.A."/>
            <person name="Caldana C."/>
            <person name="Canovas D."/>
            <person name="Cerqueira G.C."/>
            <person name="Chen F."/>
            <person name="Chen W."/>
            <person name="Choi C."/>
            <person name="Clum A."/>
            <person name="Dos Santos R.A."/>
            <person name="Damasio A.R."/>
            <person name="Diallinas G."/>
            <person name="Emri T."/>
            <person name="Fekete E."/>
            <person name="Flipphi M."/>
            <person name="Freyberg S."/>
            <person name="Gallo A."/>
            <person name="Gournas C."/>
            <person name="Habgood R."/>
            <person name="Hainaut M."/>
            <person name="Harispe M.L."/>
            <person name="Henrissat B."/>
            <person name="Hilden K.S."/>
            <person name="Hope R."/>
            <person name="Hossain A."/>
            <person name="Karabika E."/>
            <person name="Karaffa L."/>
            <person name="Karanyi Z."/>
            <person name="Krasevec N."/>
            <person name="Kuo A."/>
            <person name="Kusch H."/>
            <person name="LaButti K."/>
            <person name="Lagendijk E.L."/>
            <person name="Lapidus A."/>
            <person name="Levasseur A."/>
            <person name="Lindquist E."/>
            <person name="Lipzen A."/>
            <person name="Logrieco A.F."/>
            <person name="MacCabe A."/>
            <person name="Maekelae M.R."/>
            <person name="Malavazi I."/>
            <person name="Melin P."/>
            <person name="Meyer V."/>
            <person name="Mielnichuk N."/>
            <person name="Miskei M."/>
            <person name="Molnar A.P."/>
            <person name="Mule G."/>
            <person name="Ngan C.Y."/>
            <person name="Orejas M."/>
            <person name="Orosz E."/>
            <person name="Ouedraogo J.P."/>
            <person name="Overkamp K.M."/>
            <person name="Park H.-S."/>
            <person name="Perrone G."/>
            <person name="Piumi F."/>
            <person name="Punt P.J."/>
            <person name="Ram A.F."/>
            <person name="Ramon A."/>
            <person name="Rauscher S."/>
            <person name="Record E."/>
            <person name="Riano-Pachon D.M."/>
            <person name="Robert V."/>
            <person name="Roehrig J."/>
            <person name="Ruller R."/>
            <person name="Salamov A."/>
            <person name="Salih N.S."/>
            <person name="Samson R.A."/>
            <person name="Sandor E."/>
            <person name="Sanguinetti M."/>
            <person name="Schuetze T."/>
            <person name="Sepcic K."/>
            <person name="Shelest E."/>
            <person name="Sherlock G."/>
            <person name="Sophianopoulou V."/>
            <person name="Squina F.M."/>
            <person name="Sun H."/>
            <person name="Susca A."/>
            <person name="Todd R.B."/>
            <person name="Tsang A."/>
            <person name="Unkles S.E."/>
            <person name="van de Wiele N."/>
            <person name="van Rossen-Uffink D."/>
            <person name="Oliveira J.V."/>
            <person name="Vesth T.C."/>
            <person name="Visser J."/>
            <person name="Yu J.-H."/>
            <person name="Zhou M."/>
            <person name="Andersen M.R."/>
            <person name="Archer D.B."/>
            <person name="Baker S.E."/>
            <person name="Benoit I."/>
            <person name="Brakhage A.A."/>
            <person name="Braus G.H."/>
            <person name="Fischer R."/>
            <person name="Frisvad J.C."/>
            <person name="Goldman G.H."/>
            <person name="Houbraken J."/>
            <person name="Oakley B."/>
            <person name="Pocsi I."/>
            <person name="Scazzocchio C."/>
            <person name="Seiboth B."/>
            <person name="vanKuyk P.A."/>
            <person name="Wortman J."/>
            <person name="Dyer P.S."/>
            <person name="Grigoriev I.V."/>
        </authorList>
    </citation>
    <scope>NUCLEOTIDE SEQUENCE [LARGE SCALE GENOMIC DNA]</scope>
    <source>
        <strain evidence="8">CBS 506.65</strain>
    </source>
</reference>
<dbReference type="PANTHER" id="PTHR20963:SF18">
    <property type="entry name" value="ACID PHOSPHATASE PHO11-RELATED"/>
    <property type="match status" value="1"/>
</dbReference>
<evidence type="ECO:0000256" key="6">
    <source>
        <dbReference type="PIRSR" id="PIRSR000894-2"/>
    </source>
</evidence>
<feature type="disulfide bond" evidence="6">
    <location>
        <begin position="66"/>
        <end position="384"/>
    </location>
</feature>
<dbReference type="GO" id="GO:0003993">
    <property type="term" value="F:acid phosphatase activity"/>
    <property type="evidence" value="ECO:0007669"/>
    <property type="project" value="TreeGrafter"/>
</dbReference>
<name>A0A1L9SST2_9EURO</name>
<dbReference type="EC" id="3.1.3.8" evidence="2"/>
<dbReference type="AlphaFoldDB" id="A0A1L9SST2"/>
<dbReference type="STRING" id="1073090.A0A1L9SST2"/>
<dbReference type="InterPro" id="IPR000560">
    <property type="entry name" value="His_Pase_clade-2"/>
</dbReference>
<dbReference type="PROSITE" id="PS00616">
    <property type="entry name" value="HIS_ACID_PHOSPHAT_1"/>
    <property type="match status" value="1"/>
</dbReference>
<dbReference type="GO" id="GO:0016158">
    <property type="term" value="F:inositol hexakisphosphate 3-phosphatase activity"/>
    <property type="evidence" value="ECO:0007669"/>
    <property type="project" value="UniProtKB-EC"/>
</dbReference>
<organism evidence="7 8">
    <name type="scientific">Penicilliopsis zonata CBS 506.65</name>
    <dbReference type="NCBI Taxonomy" id="1073090"/>
    <lineage>
        <taxon>Eukaryota</taxon>
        <taxon>Fungi</taxon>
        <taxon>Dikarya</taxon>
        <taxon>Ascomycota</taxon>
        <taxon>Pezizomycotina</taxon>
        <taxon>Eurotiomycetes</taxon>
        <taxon>Eurotiomycetidae</taxon>
        <taxon>Eurotiales</taxon>
        <taxon>Aspergillaceae</taxon>
        <taxon>Penicilliopsis</taxon>
    </lineage>
</organism>
<feature type="active site" description="Nucleophile" evidence="5">
    <location>
        <position position="77"/>
    </location>
</feature>
<dbReference type="OrthoDB" id="6509975at2759"/>
<keyword evidence="6" id="KW-1015">Disulfide bond</keyword>
<dbReference type="PANTHER" id="PTHR20963">
    <property type="entry name" value="MULTIPLE INOSITOL POLYPHOSPHATE PHOSPHATASE-RELATED"/>
    <property type="match status" value="1"/>
</dbReference>
<evidence type="ECO:0000256" key="5">
    <source>
        <dbReference type="PIRSR" id="PIRSR000894-1"/>
    </source>
</evidence>
<keyword evidence="3" id="KW-0378">Hydrolase</keyword>
<dbReference type="GO" id="GO:0009277">
    <property type="term" value="C:fungal-type cell wall"/>
    <property type="evidence" value="ECO:0007669"/>
    <property type="project" value="TreeGrafter"/>
</dbReference>
<dbReference type="EMBL" id="KV878337">
    <property type="protein sequence ID" value="OJJ50272.1"/>
    <property type="molecule type" value="Genomic_DNA"/>
</dbReference>
<dbReference type="VEuPathDB" id="FungiDB:ASPZODRAFT_128896"/>
<protein>
    <recommendedName>
        <fullName evidence="2">3-phytase</fullName>
        <ecNumber evidence="2">3.1.3.8</ecNumber>
    </recommendedName>
</protein>
<dbReference type="PIRSF" id="PIRSF000894">
    <property type="entry name" value="Acid_phosphatase"/>
    <property type="match status" value="1"/>
</dbReference>
<keyword evidence="4" id="KW-0325">Glycoprotein</keyword>
<dbReference type="InterPro" id="IPR033379">
    <property type="entry name" value="Acid_Pase_AS"/>
</dbReference>